<feature type="domain" description="DUF7154" evidence="1">
    <location>
        <begin position="211"/>
        <end position="333"/>
    </location>
</feature>
<gene>
    <name evidence="2" type="ORF">CRE_23771</name>
</gene>
<evidence type="ECO:0000259" key="1">
    <source>
        <dbReference type="Pfam" id="PF23673"/>
    </source>
</evidence>
<dbReference type="PANTHER" id="PTHR23062">
    <property type="entry name" value="HYPOTHETICAL PROTEIN C.ELEGANS"/>
    <property type="match status" value="1"/>
</dbReference>
<evidence type="ECO:0000313" key="2">
    <source>
        <dbReference type="EMBL" id="EFO99665.1"/>
    </source>
</evidence>
<dbReference type="HOGENOM" id="CLU_041479_0_0_1"/>
<keyword evidence="3" id="KW-1185">Reference proteome</keyword>
<reference evidence="2" key="1">
    <citation type="submission" date="2007-07" db="EMBL/GenBank/DDBJ databases">
        <title>PCAP assembly of the Caenorhabditis remanei genome.</title>
        <authorList>
            <consortium name="The Caenorhabditis remanei Sequencing Consortium"/>
            <person name="Wilson R.K."/>
        </authorList>
    </citation>
    <scope>NUCLEOTIDE SEQUENCE [LARGE SCALE GENOMIC DNA]</scope>
    <source>
        <strain evidence="2">PB4641</strain>
    </source>
</reference>
<evidence type="ECO:0000313" key="3">
    <source>
        <dbReference type="Proteomes" id="UP000008281"/>
    </source>
</evidence>
<dbReference type="InParanoid" id="E3NJ44"/>
<dbReference type="STRING" id="31234.E3NJ44"/>
<dbReference type="GO" id="GO:0045087">
    <property type="term" value="P:innate immune response"/>
    <property type="evidence" value="ECO:0007669"/>
    <property type="project" value="TreeGrafter"/>
</dbReference>
<dbReference type="OrthoDB" id="5850216at2759"/>
<organism evidence="3">
    <name type="scientific">Caenorhabditis remanei</name>
    <name type="common">Caenorhabditis vulgaris</name>
    <dbReference type="NCBI Taxonomy" id="31234"/>
    <lineage>
        <taxon>Eukaryota</taxon>
        <taxon>Metazoa</taxon>
        <taxon>Ecdysozoa</taxon>
        <taxon>Nematoda</taxon>
        <taxon>Chromadorea</taxon>
        <taxon>Rhabditida</taxon>
        <taxon>Rhabditina</taxon>
        <taxon>Rhabditomorpha</taxon>
        <taxon>Rhabditoidea</taxon>
        <taxon>Rhabditidae</taxon>
        <taxon>Peloderinae</taxon>
        <taxon>Caenorhabditis</taxon>
    </lineage>
</organism>
<dbReference type="PANTHER" id="PTHR23062:SF3">
    <property type="entry name" value="ANF_RECEPTOR DOMAIN-CONTAINING PROTEIN-RELATED"/>
    <property type="match status" value="1"/>
</dbReference>
<protein>
    <recommendedName>
        <fullName evidence="1">DUF7154 domain-containing protein</fullName>
    </recommendedName>
</protein>
<dbReference type="InterPro" id="IPR055578">
    <property type="entry name" value="DUF7154"/>
</dbReference>
<dbReference type="FunCoup" id="E3NJ44">
    <property type="interactions" value="534"/>
</dbReference>
<dbReference type="Pfam" id="PF23673">
    <property type="entry name" value="DUF7154"/>
    <property type="match status" value="1"/>
</dbReference>
<proteinExistence type="predicted"/>
<name>E3NJ44_CAERE</name>
<dbReference type="AlphaFoldDB" id="E3NJ44"/>
<sequence length="346" mass="39516">MTVTSDEAHAKIVESADSPAACVPSQNITVLYAYSTDIDYYTFWLGSFDMTLLAVMYTTLANVRFDTKQEEEIEYHSDRESLNASLYSHVPDSSLGYGNNTTGSNLYSVLKKFLNNKTTPICGAQVFIAVKRYPDESDVSDIIKQLRANHVMVYIAVDSLPSGGSNSASLYEMSYYTNGYCLFATTNDFALESGFNRLTWVLDYPYQFIAQNYVVSGSGRIETPAFEIPRSPLGDNYSLFAITVQNHSKDIFQVKHRKKRLAALDNSFVSMNYTIESTDGSYVYKFPNNQSYAFYGTAQSDYFYFNSSFSYKWTIDYHYNTNEPQIIQLRMYSDYYHDFLPLPDFK</sequence>
<dbReference type="Proteomes" id="UP000008281">
    <property type="component" value="Unassembled WGS sequence"/>
</dbReference>
<dbReference type="EMBL" id="DS268724">
    <property type="protein sequence ID" value="EFO99665.1"/>
    <property type="molecule type" value="Genomic_DNA"/>
</dbReference>
<accession>E3NJ44</accession>